<dbReference type="InterPro" id="IPR017438">
    <property type="entry name" value="ATP-NAD_kinase_N"/>
</dbReference>
<dbReference type="Pfam" id="PF19279">
    <property type="entry name" value="YegS_C"/>
    <property type="match status" value="1"/>
</dbReference>
<evidence type="ECO:0000256" key="6">
    <source>
        <dbReference type="ARBA" id="ARBA00022741"/>
    </source>
</evidence>
<gene>
    <name evidence="14" type="primary">yegS_2</name>
    <name evidence="14" type="ORF">DSM104329_03056</name>
</gene>
<keyword evidence="9" id="KW-0460">Magnesium</keyword>
<evidence type="ECO:0000256" key="7">
    <source>
        <dbReference type="ARBA" id="ARBA00022777"/>
    </source>
</evidence>
<evidence type="ECO:0000256" key="1">
    <source>
        <dbReference type="ARBA" id="ARBA00001946"/>
    </source>
</evidence>
<comment type="cofactor">
    <cofactor evidence="1">
        <name>Mg(2+)</name>
        <dbReference type="ChEBI" id="CHEBI:18420"/>
    </cofactor>
</comment>
<evidence type="ECO:0000256" key="3">
    <source>
        <dbReference type="ARBA" id="ARBA00022516"/>
    </source>
</evidence>
<dbReference type="Gene3D" id="3.40.50.10330">
    <property type="entry name" value="Probable inorganic polyphosphate/atp-NAD kinase, domain 1"/>
    <property type="match status" value="1"/>
</dbReference>
<dbReference type="InterPro" id="IPR045540">
    <property type="entry name" value="YegS/DAGK_C"/>
</dbReference>
<evidence type="ECO:0000256" key="2">
    <source>
        <dbReference type="ARBA" id="ARBA00005983"/>
    </source>
</evidence>
<accession>A0A9E6XYN6</accession>
<dbReference type="Gene3D" id="2.60.200.40">
    <property type="match status" value="1"/>
</dbReference>
<dbReference type="PROSITE" id="PS50146">
    <property type="entry name" value="DAGK"/>
    <property type="match status" value="1"/>
</dbReference>
<keyword evidence="5" id="KW-0479">Metal-binding</keyword>
<evidence type="ECO:0000259" key="13">
    <source>
        <dbReference type="PROSITE" id="PS50146"/>
    </source>
</evidence>
<evidence type="ECO:0000256" key="5">
    <source>
        <dbReference type="ARBA" id="ARBA00022723"/>
    </source>
</evidence>
<dbReference type="PANTHER" id="PTHR12358:SF106">
    <property type="entry name" value="LIPID KINASE YEGS"/>
    <property type="match status" value="1"/>
</dbReference>
<dbReference type="NCBIfam" id="TIGR00147">
    <property type="entry name" value="YegS/Rv2252/BmrU family lipid kinase"/>
    <property type="match status" value="1"/>
</dbReference>
<dbReference type="KEGG" id="sbae:DSM104329_03056"/>
<evidence type="ECO:0000256" key="11">
    <source>
        <dbReference type="ARBA" id="ARBA00023209"/>
    </source>
</evidence>
<evidence type="ECO:0000256" key="12">
    <source>
        <dbReference type="ARBA" id="ARBA00023264"/>
    </source>
</evidence>
<protein>
    <submittedName>
        <fullName evidence="14">Lipid kinase YegS</fullName>
        <ecNumber evidence="14">2.7.1.-</ecNumber>
    </submittedName>
</protein>
<organism evidence="14 15">
    <name type="scientific">Capillimicrobium parvum</name>
    <dbReference type="NCBI Taxonomy" id="2884022"/>
    <lineage>
        <taxon>Bacteria</taxon>
        <taxon>Bacillati</taxon>
        <taxon>Actinomycetota</taxon>
        <taxon>Thermoleophilia</taxon>
        <taxon>Solirubrobacterales</taxon>
        <taxon>Capillimicrobiaceae</taxon>
        <taxon>Capillimicrobium</taxon>
    </lineage>
</organism>
<comment type="similarity">
    <text evidence="2">Belongs to the diacylglycerol/lipid kinase family.</text>
</comment>
<dbReference type="EC" id="2.7.1.-" evidence="14"/>
<dbReference type="InterPro" id="IPR001206">
    <property type="entry name" value="Diacylglycerol_kinase_cat_dom"/>
</dbReference>
<dbReference type="RefSeq" id="WP_259310716.1">
    <property type="nucleotide sequence ID" value="NZ_CP087164.1"/>
</dbReference>
<dbReference type="SUPFAM" id="SSF111331">
    <property type="entry name" value="NAD kinase/diacylglycerol kinase-like"/>
    <property type="match status" value="1"/>
</dbReference>
<evidence type="ECO:0000256" key="9">
    <source>
        <dbReference type="ARBA" id="ARBA00022842"/>
    </source>
</evidence>
<keyword evidence="4 14" id="KW-0808">Transferase</keyword>
<keyword evidence="3" id="KW-0444">Lipid biosynthesis</keyword>
<dbReference type="GO" id="GO:0005886">
    <property type="term" value="C:plasma membrane"/>
    <property type="evidence" value="ECO:0007669"/>
    <property type="project" value="TreeGrafter"/>
</dbReference>
<keyword evidence="12" id="KW-1208">Phospholipid metabolism</keyword>
<dbReference type="GO" id="GO:0008654">
    <property type="term" value="P:phospholipid biosynthetic process"/>
    <property type="evidence" value="ECO:0007669"/>
    <property type="project" value="UniProtKB-KW"/>
</dbReference>
<evidence type="ECO:0000313" key="15">
    <source>
        <dbReference type="Proteomes" id="UP001162834"/>
    </source>
</evidence>
<keyword evidence="11" id="KW-0594">Phospholipid biosynthesis</keyword>
<evidence type="ECO:0000256" key="8">
    <source>
        <dbReference type="ARBA" id="ARBA00022840"/>
    </source>
</evidence>
<evidence type="ECO:0000256" key="4">
    <source>
        <dbReference type="ARBA" id="ARBA00022679"/>
    </source>
</evidence>
<keyword evidence="10" id="KW-0443">Lipid metabolism</keyword>
<evidence type="ECO:0000313" key="14">
    <source>
        <dbReference type="EMBL" id="UGS36648.1"/>
    </source>
</evidence>
<dbReference type="Proteomes" id="UP001162834">
    <property type="component" value="Chromosome"/>
</dbReference>
<feature type="domain" description="DAGKc" evidence="13">
    <location>
        <begin position="1"/>
        <end position="131"/>
    </location>
</feature>
<name>A0A9E6XYN6_9ACTN</name>
<dbReference type="SMART" id="SM00046">
    <property type="entry name" value="DAGKc"/>
    <property type="match status" value="1"/>
</dbReference>
<keyword evidence="8" id="KW-0067">ATP-binding</keyword>
<dbReference type="InterPro" id="IPR016064">
    <property type="entry name" value="NAD/diacylglycerol_kinase_sf"/>
</dbReference>
<dbReference type="InterPro" id="IPR050187">
    <property type="entry name" value="Lipid_Phosphate_FormReg"/>
</dbReference>
<sequence length="296" mass="31167">MSRLIWLIVNPHSGGGRGMRRLPDAERALTALGLEHRTHCTTSLEHGRELAQEGADEGALVVTLSGDGLIGAVAAVLADRDDALLGILPGGRGNDLARTLGIPLDDVAAACAVLRDGVARPLDLGRVGDRSFVGIASLGFDSDANRIANEAPSWLGRGVYAYGALRALAAWHPARFDLEIDGAPPRSVTGYSVGTANNSAYGGGMYAAPHAKLDDGLLDVVAVRSMPKRRFLTQLLPRVFKGTHVELPEVEEARARSVRISADRPFVVYADGDPIGATPVVISVRPHALRVMAPAA</sequence>
<dbReference type="GO" id="GO:0046872">
    <property type="term" value="F:metal ion binding"/>
    <property type="evidence" value="ECO:0007669"/>
    <property type="project" value="UniProtKB-KW"/>
</dbReference>
<dbReference type="PANTHER" id="PTHR12358">
    <property type="entry name" value="SPHINGOSINE KINASE"/>
    <property type="match status" value="1"/>
</dbReference>
<dbReference type="InterPro" id="IPR005218">
    <property type="entry name" value="Diacylglycerol/lipid_kinase"/>
</dbReference>
<keyword evidence="6" id="KW-0547">Nucleotide-binding</keyword>
<keyword evidence="7 14" id="KW-0418">Kinase</keyword>
<proteinExistence type="inferred from homology"/>
<dbReference type="GO" id="GO:0016301">
    <property type="term" value="F:kinase activity"/>
    <property type="evidence" value="ECO:0007669"/>
    <property type="project" value="UniProtKB-KW"/>
</dbReference>
<dbReference type="EMBL" id="CP087164">
    <property type="protein sequence ID" value="UGS36648.1"/>
    <property type="molecule type" value="Genomic_DNA"/>
</dbReference>
<dbReference type="Pfam" id="PF00781">
    <property type="entry name" value="DAGK_cat"/>
    <property type="match status" value="1"/>
</dbReference>
<evidence type="ECO:0000256" key="10">
    <source>
        <dbReference type="ARBA" id="ARBA00023098"/>
    </source>
</evidence>
<reference evidence="14" key="1">
    <citation type="journal article" date="2022" name="Int. J. Syst. Evol. Microbiol.">
        <title>Pseudomonas aegrilactucae sp. nov. and Pseudomonas morbosilactucae sp. nov., pathogens causing bacterial rot of lettuce in Japan.</title>
        <authorList>
            <person name="Sawada H."/>
            <person name="Fujikawa T."/>
            <person name="Satou M."/>
        </authorList>
    </citation>
    <scope>NUCLEOTIDE SEQUENCE</scope>
    <source>
        <strain evidence="14">0166_1</strain>
    </source>
</reference>
<dbReference type="AlphaFoldDB" id="A0A9E6XYN6"/>
<dbReference type="GO" id="GO:0005524">
    <property type="term" value="F:ATP binding"/>
    <property type="evidence" value="ECO:0007669"/>
    <property type="project" value="UniProtKB-KW"/>
</dbReference>
<keyword evidence="15" id="KW-1185">Reference proteome</keyword>